<dbReference type="InterPro" id="IPR036249">
    <property type="entry name" value="Thioredoxin-like_sf"/>
</dbReference>
<protein>
    <submittedName>
        <fullName evidence="1">Glutaredoxin family protein</fullName>
    </submittedName>
</protein>
<dbReference type="Proteomes" id="UP000280434">
    <property type="component" value="Unassembled WGS sequence"/>
</dbReference>
<dbReference type="EMBL" id="RBZV01000001">
    <property type="protein sequence ID" value="RKP52052.1"/>
    <property type="molecule type" value="Genomic_DNA"/>
</dbReference>
<reference evidence="1 2" key="1">
    <citation type="submission" date="2018-10" db="EMBL/GenBank/DDBJ databases">
        <title>Paraburkholderia sp. 7MK8-2, isolated from soil.</title>
        <authorList>
            <person name="Gao Z.-H."/>
            <person name="Qiu L.-H."/>
        </authorList>
    </citation>
    <scope>NUCLEOTIDE SEQUENCE [LARGE SCALE GENOMIC DNA]</scope>
    <source>
        <strain evidence="1 2">7MK8-2</strain>
    </source>
</reference>
<dbReference type="Gene3D" id="3.40.30.10">
    <property type="entry name" value="Glutaredoxin"/>
    <property type="match status" value="1"/>
</dbReference>
<dbReference type="SUPFAM" id="SSF52833">
    <property type="entry name" value="Thioredoxin-like"/>
    <property type="match status" value="1"/>
</dbReference>
<organism evidence="1 2">
    <name type="scientific">Trinickia fusca</name>
    <dbReference type="NCBI Taxonomy" id="2419777"/>
    <lineage>
        <taxon>Bacteria</taxon>
        <taxon>Pseudomonadati</taxon>
        <taxon>Pseudomonadota</taxon>
        <taxon>Betaproteobacteria</taxon>
        <taxon>Burkholderiales</taxon>
        <taxon>Burkholderiaceae</taxon>
        <taxon>Trinickia</taxon>
    </lineage>
</organism>
<dbReference type="RefSeq" id="WP_121274763.1">
    <property type="nucleotide sequence ID" value="NZ_RBZV01000001.1"/>
</dbReference>
<dbReference type="PANTHER" id="PTHR33558">
    <property type="entry name" value="GLUTAREDOXIN-LIKE PROTEIN C5ORF63 HOMOLOG"/>
    <property type="match status" value="1"/>
</dbReference>
<evidence type="ECO:0000313" key="2">
    <source>
        <dbReference type="Proteomes" id="UP000280434"/>
    </source>
</evidence>
<name>A0A494XQH0_9BURK</name>
<evidence type="ECO:0000313" key="1">
    <source>
        <dbReference type="EMBL" id="RKP52052.1"/>
    </source>
</evidence>
<comment type="caution">
    <text evidence="1">The sequence shown here is derived from an EMBL/GenBank/DDBJ whole genome shotgun (WGS) entry which is preliminary data.</text>
</comment>
<keyword evidence="2" id="KW-1185">Reference proteome</keyword>
<sequence>MTAPQTPRLMLYGRAWCHLCEEMQVALEPLLAEFDMPVEVVDIDTDAELEARYDELVPVLVWDGQELCRYRLDAAHVRAVLESYRASR</sequence>
<dbReference type="InterPro" id="IPR008554">
    <property type="entry name" value="Glutaredoxin-like"/>
</dbReference>
<dbReference type="Pfam" id="PF05768">
    <property type="entry name" value="Glrx-like"/>
    <property type="match status" value="1"/>
</dbReference>
<dbReference type="InterPro" id="IPR052565">
    <property type="entry name" value="Glutaredoxin-like_YDR286C"/>
</dbReference>
<gene>
    <name evidence="1" type="ORF">D7S89_00370</name>
</gene>
<accession>A0A494XQH0</accession>
<dbReference type="OrthoDB" id="8779161at2"/>
<proteinExistence type="predicted"/>
<dbReference type="PANTHER" id="PTHR33558:SF1">
    <property type="entry name" value="GLUTAREDOXIN-LIKE PROTEIN C5ORF63 HOMOLOG"/>
    <property type="match status" value="1"/>
</dbReference>
<dbReference type="AlphaFoldDB" id="A0A494XQH0"/>